<dbReference type="OrthoDB" id="1729954at2"/>
<dbReference type="STRING" id="447595.SAMN05660826_00784"/>
<protein>
    <submittedName>
        <fullName evidence="1">Uncharacterized protein</fullName>
    </submittedName>
</protein>
<keyword evidence="2" id="KW-1185">Reference proteome</keyword>
<name>A0A1M7I161_9FIRM</name>
<evidence type="ECO:0000313" key="1">
    <source>
        <dbReference type="EMBL" id="SHM34137.1"/>
    </source>
</evidence>
<dbReference type="RefSeq" id="WP_159431497.1">
    <property type="nucleotide sequence ID" value="NZ_FRCR01000004.1"/>
</dbReference>
<evidence type="ECO:0000313" key="2">
    <source>
        <dbReference type="Proteomes" id="UP000184375"/>
    </source>
</evidence>
<dbReference type="EMBL" id="FRCR01000004">
    <property type="protein sequence ID" value="SHM34137.1"/>
    <property type="molecule type" value="Genomic_DNA"/>
</dbReference>
<reference evidence="2" key="1">
    <citation type="submission" date="2016-11" db="EMBL/GenBank/DDBJ databases">
        <authorList>
            <person name="Varghese N."/>
            <person name="Submissions S."/>
        </authorList>
    </citation>
    <scope>NUCLEOTIDE SEQUENCE [LARGE SCALE GENOMIC DNA]</scope>
    <source>
        <strain evidence="2">DSM 18802</strain>
    </source>
</reference>
<organism evidence="1 2">
    <name type="scientific">Caldanaerovirga acetigignens</name>
    <dbReference type="NCBI Taxonomy" id="447595"/>
    <lineage>
        <taxon>Bacteria</taxon>
        <taxon>Bacillati</taxon>
        <taxon>Bacillota</taxon>
        <taxon>Clostridia</taxon>
        <taxon>Thermosediminibacterales</taxon>
        <taxon>Thermosediminibacteraceae</taxon>
        <taxon>Caldanaerovirga</taxon>
    </lineage>
</organism>
<gene>
    <name evidence="1" type="ORF">SAMN05660826_00784</name>
</gene>
<sequence length="57" mass="6785">MGKPENEENFEVFTVDGDIKVYVKKELLEAMEAGEKVFRFLIPEYGWHYLVFLNNEK</sequence>
<proteinExistence type="predicted"/>
<accession>A0A1M7I161</accession>
<dbReference type="AlphaFoldDB" id="A0A1M7I161"/>
<dbReference type="Proteomes" id="UP000184375">
    <property type="component" value="Unassembled WGS sequence"/>
</dbReference>